<reference evidence="1" key="1">
    <citation type="submission" date="2019-10" db="EMBL/GenBank/DDBJ databases">
        <authorList>
            <person name="Zhang R."/>
            <person name="Pan Y."/>
            <person name="Wang J."/>
            <person name="Ma R."/>
            <person name="Yu S."/>
        </authorList>
    </citation>
    <scope>NUCLEOTIDE SEQUENCE</scope>
    <source>
        <strain evidence="1">LA-IB0</strain>
        <tissue evidence="1">Leaf</tissue>
    </source>
</reference>
<sequence>MTEKDPSSSIIPHESRIIVQDNTLFPSGIILDDTNYPLWSQLMEMRIGARNKSGFLTGTTPKPPANDKQLETWLIDNNRVKSWLIDSMSPLLMQRFIRLQTAKEIWEAVAKTFYDGSDETQLFELNRRSFTTHQNGRPLSLYYNELIGIFHEIDARVQTQEDNVAVIISLHKYMTRLRVHIFLASLDPKFNQSRSEILRKDPPPDLESCYAYVRKDHNQRQTTEEPKVQSDGMVHLTARIRPANSQ</sequence>
<dbReference type="AlphaFoldDB" id="A0AAV6WTC9"/>
<proteinExistence type="predicted"/>
<dbReference type="PANTHER" id="PTHR37610:SF45">
    <property type="entry name" value="RETROTRANSPOSON GAG DOMAIN-CONTAINING PROTEIN"/>
    <property type="match status" value="1"/>
</dbReference>
<evidence type="ECO:0000313" key="1">
    <source>
        <dbReference type="EMBL" id="KAG8373344.1"/>
    </source>
</evidence>
<evidence type="ECO:0008006" key="3">
    <source>
        <dbReference type="Google" id="ProtNLM"/>
    </source>
</evidence>
<dbReference type="EMBL" id="WHWC01000011">
    <property type="protein sequence ID" value="KAG8373344.1"/>
    <property type="molecule type" value="Genomic_DNA"/>
</dbReference>
<organism evidence="1 2">
    <name type="scientific">Buddleja alternifolia</name>
    <dbReference type="NCBI Taxonomy" id="168488"/>
    <lineage>
        <taxon>Eukaryota</taxon>
        <taxon>Viridiplantae</taxon>
        <taxon>Streptophyta</taxon>
        <taxon>Embryophyta</taxon>
        <taxon>Tracheophyta</taxon>
        <taxon>Spermatophyta</taxon>
        <taxon>Magnoliopsida</taxon>
        <taxon>eudicotyledons</taxon>
        <taxon>Gunneridae</taxon>
        <taxon>Pentapetalae</taxon>
        <taxon>asterids</taxon>
        <taxon>lamiids</taxon>
        <taxon>Lamiales</taxon>
        <taxon>Scrophulariaceae</taxon>
        <taxon>Buddlejeae</taxon>
        <taxon>Buddleja</taxon>
    </lineage>
</organism>
<name>A0AAV6WTC9_9LAMI</name>
<accession>A0AAV6WTC9</accession>
<dbReference type="Pfam" id="PF14223">
    <property type="entry name" value="Retrotran_gag_2"/>
    <property type="match status" value="1"/>
</dbReference>
<evidence type="ECO:0000313" key="2">
    <source>
        <dbReference type="Proteomes" id="UP000826271"/>
    </source>
</evidence>
<keyword evidence="2" id="KW-1185">Reference proteome</keyword>
<comment type="caution">
    <text evidence="1">The sequence shown here is derived from an EMBL/GenBank/DDBJ whole genome shotgun (WGS) entry which is preliminary data.</text>
</comment>
<dbReference type="PANTHER" id="PTHR37610">
    <property type="entry name" value="CCHC-TYPE DOMAIN-CONTAINING PROTEIN"/>
    <property type="match status" value="1"/>
</dbReference>
<gene>
    <name evidence="1" type="ORF">BUALT_Bualt11G0014400</name>
</gene>
<dbReference type="Proteomes" id="UP000826271">
    <property type="component" value="Unassembled WGS sequence"/>
</dbReference>
<protein>
    <recommendedName>
        <fullName evidence="3">Retrotransposon Copia-like N-terminal domain-containing protein</fullName>
    </recommendedName>
</protein>